<evidence type="ECO:0000313" key="1">
    <source>
        <dbReference type="EMBL" id="EQD79570.1"/>
    </source>
</evidence>
<proteinExistence type="predicted"/>
<name>T1DBU4_9ZZZZ</name>
<reference evidence="1" key="1">
    <citation type="submission" date="2013-08" db="EMBL/GenBank/DDBJ databases">
        <authorList>
            <person name="Mendez C."/>
            <person name="Richter M."/>
            <person name="Ferrer M."/>
            <person name="Sanchez J."/>
        </authorList>
    </citation>
    <scope>NUCLEOTIDE SEQUENCE</scope>
</reference>
<protein>
    <submittedName>
        <fullName evidence="1">Uncharacterized protein</fullName>
    </submittedName>
</protein>
<organism evidence="1">
    <name type="scientific">mine drainage metagenome</name>
    <dbReference type="NCBI Taxonomy" id="410659"/>
    <lineage>
        <taxon>unclassified sequences</taxon>
        <taxon>metagenomes</taxon>
        <taxon>ecological metagenomes</taxon>
    </lineage>
</organism>
<comment type="caution">
    <text evidence="1">The sequence shown here is derived from an EMBL/GenBank/DDBJ whole genome shotgun (WGS) entry which is preliminary data.</text>
</comment>
<dbReference type="EMBL" id="AUZX01001257">
    <property type="protein sequence ID" value="EQD79570.1"/>
    <property type="molecule type" value="Genomic_DNA"/>
</dbReference>
<accession>T1DBU4</accession>
<sequence length="133" mass="15110">ERVWPILRYIYATNIGCDIFRQRKSVKLQVLVAAPGMEFITGDQPAVNTYGAFVPARTEIKELELFYPVSPARAVILSGHSVYQDMHGKALEPLRMAYLNQALERIAYEQLFAHSDEALKPLAPYFCLRPPAR</sequence>
<reference evidence="1" key="2">
    <citation type="journal article" date="2014" name="ISME J.">
        <title>Microbial stratification in low pH oxic and suboxic macroscopic growths along an acid mine drainage.</title>
        <authorList>
            <person name="Mendez-Garcia C."/>
            <person name="Mesa V."/>
            <person name="Sprenger R.R."/>
            <person name="Richter M."/>
            <person name="Diez M.S."/>
            <person name="Solano J."/>
            <person name="Bargiela R."/>
            <person name="Golyshina O.V."/>
            <person name="Manteca A."/>
            <person name="Ramos J.L."/>
            <person name="Gallego J.R."/>
            <person name="Llorente I."/>
            <person name="Martins Dos Santos V.A."/>
            <person name="Jensen O.N."/>
            <person name="Pelaez A.I."/>
            <person name="Sanchez J."/>
            <person name="Ferrer M."/>
        </authorList>
    </citation>
    <scope>NUCLEOTIDE SEQUENCE</scope>
</reference>
<feature type="non-terminal residue" evidence="1">
    <location>
        <position position="1"/>
    </location>
</feature>
<dbReference type="AlphaFoldDB" id="T1DBU4"/>
<gene>
    <name evidence="1" type="ORF">B1A_01657</name>
</gene>